<gene>
    <name evidence="1" type="ORF">DUI87_07941</name>
</gene>
<sequence>MQWDKDEDEDEELTFLMRKVVAPPPPDQTMTVVDYDVLMVLVVKGRLTDVINLDLGKAFDSVPHNPLSKLEMWIGWMYHLENKELAAWPHFQVYEAMTLCPSEDQ</sequence>
<proteinExistence type="predicted"/>
<keyword evidence="2" id="KW-1185">Reference proteome</keyword>
<evidence type="ECO:0000313" key="2">
    <source>
        <dbReference type="Proteomes" id="UP000269221"/>
    </source>
</evidence>
<dbReference type="Proteomes" id="UP000269221">
    <property type="component" value="Unassembled WGS sequence"/>
</dbReference>
<dbReference type="AlphaFoldDB" id="A0A3M0L915"/>
<dbReference type="EMBL" id="QRBI01000104">
    <property type="protein sequence ID" value="RMC15737.1"/>
    <property type="molecule type" value="Genomic_DNA"/>
</dbReference>
<evidence type="ECO:0008006" key="3">
    <source>
        <dbReference type="Google" id="ProtNLM"/>
    </source>
</evidence>
<protein>
    <recommendedName>
        <fullName evidence="3">Reverse transcriptase domain-containing protein</fullName>
    </recommendedName>
</protein>
<comment type="caution">
    <text evidence="1">The sequence shown here is derived from an EMBL/GenBank/DDBJ whole genome shotgun (WGS) entry which is preliminary data.</text>
</comment>
<organism evidence="1 2">
    <name type="scientific">Hirundo rustica rustica</name>
    <dbReference type="NCBI Taxonomy" id="333673"/>
    <lineage>
        <taxon>Eukaryota</taxon>
        <taxon>Metazoa</taxon>
        <taxon>Chordata</taxon>
        <taxon>Craniata</taxon>
        <taxon>Vertebrata</taxon>
        <taxon>Euteleostomi</taxon>
        <taxon>Archelosauria</taxon>
        <taxon>Archosauria</taxon>
        <taxon>Dinosauria</taxon>
        <taxon>Saurischia</taxon>
        <taxon>Theropoda</taxon>
        <taxon>Coelurosauria</taxon>
        <taxon>Aves</taxon>
        <taxon>Neognathae</taxon>
        <taxon>Neoaves</taxon>
        <taxon>Telluraves</taxon>
        <taxon>Australaves</taxon>
        <taxon>Passeriformes</taxon>
        <taxon>Sylvioidea</taxon>
        <taxon>Hirundinidae</taxon>
        <taxon>Hirundo</taxon>
    </lineage>
</organism>
<name>A0A3M0L915_HIRRU</name>
<accession>A0A3M0L915</accession>
<evidence type="ECO:0000313" key="1">
    <source>
        <dbReference type="EMBL" id="RMC15737.1"/>
    </source>
</evidence>
<reference evidence="1 2" key="1">
    <citation type="submission" date="2018-07" db="EMBL/GenBank/DDBJ databases">
        <title>A high quality draft genome assembly of the barn swallow (H. rustica rustica).</title>
        <authorList>
            <person name="Formenti G."/>
            <person name="Chiara M."/>
            <person name="Poveda L."/>
            <person name="Francoijs K.-J."/>
            <person name="Bonisoli-Alquati A."/>
            <person name="Canova L."/>
            <person name="Gianfranceschi L."/>
            <person name="Horner D.S."/>
            <person name="Saino N."/>
        </authorList>
    </citation>
    <scope>NUCLEOTIDE SEQUENCE [LARGE SCALE GENOMIC DNA]</scope>
    <source>
        <strain evidence="1">Chelidonia</strain>
        <tissue evidence="1">Blood</tissue>
    </source>
</reference>